<dbReference type="EMBL" id="ACOU01000007">
    <property type="protein sequence ID" value="EKX72121.1"/>
    <property type="molecule type" value="Genomic_DNA"/>
</dbReference>
<evidence type="ECO:0000313" key="11">
    <source>
        <dbReference type="EMBL" id="EKX72121.1"/>
    </source>
</evidence>
<dbReference type="InterPro" id="IPR035996">
    <property type="entry name" value="4pyrrol_Methylase_sf"/>
</dbReference>
<dbReference type="GeneID" id="15805159"/>
<feature type="binding site" evidence="9">
    <location>
        <position position="222"/>
    </location>
    <ligand>
        <name>S-adenosyl-L-methionine</name>
        <dbReference type="ChEBI" id="CHEBI:59789"/>
    </ligand>
</feature>
<dbReference type="OrthoDB" id="2516at2759"/>
<protein>
    <recommendedName>
        <fullName evidence="4">diphthine methyl ester synthase</fullName>
        <ecNumber evidence="4">2.1.1.314</ecNumber>
    </recommendedName>
</protein>
<keyword evidence="12" id="KW-1185">Reference proteome</keyword>
<dbReference type="VEuPathDB" id="PiroplasmaDB:BEWA_045850"/>
<evidence type="ECO:0000256" key="4">
    <source>
        <dbReference type="ARBA" id="ARBA00011927"/>
    </source>
</evidence>
<feature type="domain" description="Tetrapyrrole methylase" evidence="10">
    <location>
        <begin position="3"/>
        <end position="236"/>
    </location>
</feature>
<organism evidence="11 12">
    <name type="scientific">Theileria equi strain WA</name>
    <dbReference type="NCBI Taxonomy" id="1537102"/>
    <lineage>
        <taxon>Eukaryota</taxon>
        <taxon>Sar</taxon>
        <taxon>Alveolata</taxon>
        <taxon>Apicomplexa</taxon>
        <taxon>Aconoidasida</taxon>
        <taxon>Piroplasmida</taxon>
        <taxon>Theileriidae</taxon>
        <taxon>Theileria</taxon>
    </lineage>
</organism>
<feature type="binding site" evidence="9">
    <location>
        <position position="165"/>
    </location>
    <ligand>
        <name>S-adenosyl-L-methionine</name>
        <dbReference type="ChEBI" id="CHEBI:59789"/>
    </ligand>
</feature>
<comment type="function">
    <text evidence="1">S-adenosyl-L-methionine-dependent methyltransferase that catalyzes four methylations of the modified target histidine residue in translation elongation factor 2 (EF-2), to form an intermediate called diphthine methyl ester. The four successive methylation reactions represent the second step of diphthamide biosynthesis.</text>
</comment>
<comment type="similarity">
    <text evidence="3">Belongs to the diphthine synthase family.</text>
</comment>
<feature type="binding site" evidence="9">
    <location>
        <position position="247"/>
    </location>
    <ligand>
        <name>S-adenosyl-L-methionine</name>
        <dbReference type="ChEBI" id="CHEBI:59789"/>
    </ligand>
</feature>
<proteinExistence type="inferred from homology"/>
<dbReference type="SUPFAM" id="SSF53790">
    <property type="entry name" value="Tetrapyrrole methylase"/>
    <property type="match status" value="1"/>
</dbReference>
<comment type="pathway">
    <text evidence="2">Protein modification; peptidyl-diphthamide biosynthesis.</text>
</comment>
<feature type="binding site" evidence="9">
    <location>
        <begin position="114"/>
        <end position="115"/>
    </location>
    <ligand>
        <name>S-adenosyl-L-methionine</name>
        <dbReference type="ChEBI" id="CHEBI:59789"/>
    </ligand>
</feature>
<evidence type="ECO:0000256" key="5">
    <source>
        <dbReference type="ARBA" id="ARBA00022603"/>
    </source>
</evidence>
<evidence type="ECO:0000256" key="8">
    <source>
        <dbReference type="ARBA" id="ARBA00048752"/>
    </source>
</evidence>
<reference evidence="11 12" key="1">
    <citation type="journal article" date="2012" name="BMC Genomics">
        <title>Comparative genomic analysis and phylogenetic position of Theileria equi.</title>
        <authorList>
            <person name="Kappmeyer L.S."/>
            <person name="Thiagarajan M."/>
            <person name="Herndon D.R."/>
            <person name="Ramsay J.D."/>
            <person name="Caler E."/>
            <person name="Djikeng A."/>
            <person name="Gillespie J.J."/>
            <person name="Lau A.O."/>
            <person name="Roalson E.H."/>
            <person name="Silva J.C."/>
            <person name="Silva M.G."/>
            <person name="Suarez C.E."/>
            <person name="Ueti M.W."/>
            <person name="Nene V.M."/>
            <person name="Mealey R.H."/>
            <person name="Knowles D.P."/>
            <person name="Brayton K.A."/>
        </authorList>
    </citation>
    <scope>NUCLEOTIDE SEQUENCE [LARGE SCALE GENOMIC DNA]</scope>
    <source>
        <strain evidence="11 12">WA</strain>
    </source>
</reference>
<comment type="catalytic activity">
    <reaction evidence="8">
        <text>2-[(3S)-amino-3-carboxypropyl]-L-histidyl-[translation elongation factor 2] + 4 S-adenosyl-L-methionine = diphthine methyl ester-[translation elongation factor 2] + 4 S-adenosyl-L-homocysteine + 3 H(+)</text>
        <dbReference type="Rhea" id="RHEA:42652"/>
        <dbReference type="Rhea" id="RHEA-COMP:9749"/>
        <dbReference type="Rhea" id="RHEA-COMP:10173"/>
        <dbReference type="ChEBI" id="CHEBI:15378"/>
        <dbReference type="ChEBI" id="CHEBI:57856"/>
        <dbReference type="ChEBI" id="CHEBI:59789"/>
        <dbReference type="ChEBI" id="CHEBI:73995"/>
        <dbReference type="ChEBI" id="CHEBI:79005"/>
        <dbReference type="EC" id="2.1.1.314"/>
    </reaction>
</comment>
<dbReference type="Proteomes" id="UP000031512">
    <property type="component" value="Unassembled WGS sequence"/>
</dbReference>
<dbReference type="Gene3D" id="3.30.950.10">
    <property type="entry name" value="Methyltransferase, Cobalt-precorrin-4 Transmethylase, Domain 2"/>
    <property type="match status" value="1"/>
</dbReference>
<dbReference type="InterPro" id="IPR014776">
    <property type="entry name" value="4pyrrole_Mease_sub2"/>
</dbReference>
<accession>L1L9F1</accession>
<gene>
    <name evidence="11" type="ORF">BEWA_045850</name>
</gene>
<evidence type="ECO:0000256" key="7">
    <source>
        <dbReference type="ARBA" id="ARBA00022691"/>
    </source>
</evidence>
<evidence type="ECO:0000256" key="3">
    <source>
        <dbReference type="ARBA" id="ARBA00006729"/>
    </source>
</evidence>
<dbReference type="AlphaFoldDB" id="L1L9F1"/>
<dbReference type="GO" id="GO:0141133">
    <property type="term" value="F:diphthine methyl ester synthase activity"/>
    <property type="evidence" value="ECO:0007669"/>
    <property type="project" value="UniProtKB-EC"/>
</dbReference>
<dbReference type="CDD" id="cd11647">
    <property type="entry name" value="DHP5_DphB"/>
    <property type="match status" value="1"/>
</dbReference>
<evidence type="ECO:0000259" key="10">
    <source>
        <dbReference type="Pfam" id="PF00590"/>
    </source>
</evidence>
<dbReference type="NCBIfam" id="TIGR00522">
    <property type="entry name" value="dph5"/>
    <property type="match status" value="1"/>
</dbReference>
<evidence type="ECO:0000256" key="2">
    <source>
        <dbReference type="ARBA" id="ARBA00005156"/>
    </source>
</evidence>
<feature type="binding site" evidence="9">
    <location>
        <position position="10"/>
    </location>
    <ligand>
        <name>S-adenosyl-L-methionine</name>
        <dbReference type="ChEBI" id="CHEBI:59789"/>
    </ligand>
</feature>
<dbReference type="PANTHER" id="PTHR10882">
    <property type="entry name" value="DIPHTHINE SYNTHASE"/>
    <property type="match status" value="1"/>
</dbReference>
<dbReference type="RefSeq" id="XP_004831573.1">
    <property type="nucleotide sequence ID" value="XM_004831516.1"/>
</dbReference>
<dbReference type="Pfam" id="PF00590">
    <property type="entry name" value="TP_methylase"/>
    <property type="match status" value="1"/>
</dbReference>
<dbReference type="PANTHER" id="PTHR10882:SF0">
    <property type="entry name" value="DIPHTHINE METHYL ESTER SYNTHASE"/>
    <property type="match status" value="1"/>
</dbReference>
<dbReference type="eggNOG" id="KOG3123">
    <property type="taxonomic scope" value="Eukaryota"/>
</dbReference>
<comment type="caution">
    <text evidence="11">The sequence shown here is derived from an EMBL/GenBank/DDBJ whole genome shotgun (WGS) entry which is preliminary data.</text>
</comment>
<dbReference type="EC" id="2.1.1.314" evidence="4"/>
<keyword evidence="5 11" id="KW-0489">Methyltransferase</keyword>
<dbReference type="GO" id="GO:0032259">
    <property type="term" value="P:methylation"/>
    <property type="evidence" value="ECO:0007669"/>
    <property type="project" value="UniProtKB-KW"/>
</dbReference>
<dbReference type="HAMAP" id="MF_01084">
    <property type="entry name" value="Diphthine_synth"/>
    <property type="match status" value="1"/>
</dbReference>
<dbReference type="GO" id="GO:0017183">
    <property type="term" value="P:protein histidyl modification to diphthamide"/>
    <property type="evidence" value="ECO:0007669"/>
    <property type="project" value="UniProtKB-UniPathway"/>
</dbReference>
<dbReference type="FunFam" id="3.30.950.10:FF:000004">
    <property type="entry name" value="Diphthine synthase putative"/>
    <property type="match status" value="1"/>
</dbReference>
<dbReference type="InterPro" id="IPR000878">
    <property type="entry name" value="4pyrrol_Mease"/>
</dbReference>
<keyword evidence="7 9" id="KW-0949">S-adenosyl-L-methionine</keyword>
<sequence>MVLSIVGLGLGDVEDVTLKGFNAVKEADVVFLEIYTSLVINANKQTLESFYGKEILEADRICIEEQNDKILEEAKTKKVAILVGGDPFSATTHSELYLKAIEQGIDVKVIHNASIMNAVASCGLQLYRFGETVSIPFFEVNWRPRSFYDKIIKNRSANLHTLCLLDIKVRERSVENLMANRLIFEPPRFMTVNVAIDQILEIDNELNLLGETEIKAIGISRLGTKEGKIISGTLQSLRNSDFGVPLHSLIICAPELHDLELSFYNHYASG</sequence>
<evidence type="ECO:0000256" key="1">
    <source>
        <dbReference type="ARBA" id="ARBA00004006"/>
    </source>
</evidence>
<dbReference type="InterPro" id="IPR004551">
    <property type="entry name" value="Dphthn_synthase"/>
</dbReference>
<evidence type="ECO:0000256" key="6">
    <source>
        <dbReference type="ARBA" id="ARBA00022679"/>
    </source>
</evidence>
<dbReference type="Gene3D" id="3.40.1010.10">
    <property type="entry name" value="Cobalt-precorrin-4 Transmethylase, Domain 1"/>
    <property type="match status" value="1"/>
</dbReference>
<dbReference type="STRING" id="1537102.L1L9F1"/>
<evidence type="ECO:0000256" key="9">
    <source>
        <dbReference type="PIRSR" id="PIRSR036432-1"/>
    </source>
</evidence>
<dbReference type="UniPathway" id="UPA00559"/>
<keyword evidence="6 11" id="KW-0808">Transferase</keyword>
<dbReference type="KEGG" id="beq:BEWA_045850"/>
<dbReference type="PIRSF" id="PIRSF036432">
    <property type="entry name" value="Diphthine_synth"/>
    <property type="match status" value="1"/>
</dbReference>
<dbReference type="InterPro" id="IPR014777">
    <property type="entry name" value="4pyrrole_Mease_sub1"/>
</dbReference>
<name>L1L9F1_THEEQ</name>
<evidence type="ECO:0000313" key="12">
    <source>
        <dbReference type="Proteomes" id="UP000031512"/>
    </source>
</evidence>
<feature type="binding site" evidence="9">
    <location>
        <position position="86"/>
    </location>
    <ligand>
        <name>S-adenosyl-L-methionine</name>
        <dbReference type="ChEBI" id="CHEBI:59789"/>
    </ligand>
</feature>